<organism evidence="1 2">
    <name type="scientific">Ameca splendens</name>
    <dbReference type="NCBI Taxonomy" id="208324"/>
    <lineage>
        <taxon>Eukaryota</taxon>
        <taxon>Metazoa</taxon>
        <taxon>Chordata</taxon>
        <taxon>Craniata</taxon>
        <taxon>Vertebrata</taxon>
        <taxon>Euteleostomi</taxon>
        <taxon>Actinopterygii</taxon>
        <taxon>Neopterygii</taxon>
        <taxon>Teleostei</taxon>
        <taxon>Neoteleostei</taxon>
        <taxon>Acanthomorphata</taxon>
        <taxon>Ovalentaria</taxon>
        <taxon>Atherinomorphae</taxon>
        <taxon>Cyprinodontiformes</taxon>
        <taxon>Goodeidae</taxon>
        <taxon>Ameca</taxon>
    </lineage>
</organism>
<gene>
    <name evidence="1" type="ORF">AMECASPLE_025523</name>
</gene>
<sequence>MKYFSHTCIFAFDTTEPTVLYITCLLFQGSPEKKKTLMASFFTRTTSVHQLILWLPARQAPITFRSWPLEAAPNNGGSYMYQTSVLTGVEISLRCEFNCP</sequence>
<accession>A0ABV1A1Q2</accession>
<reference evidence="1 2" key="1">
    <citation type="submission" date="2021-06" db="EMBL/GenBank/DDBJ databases">
        <authorList>
            <person name="Palmer J.M."/>
        </authorList>
    </citation>
    <scope>NUCLEOTIDE SEQUENCE [LARGE SCALE GENOMIC DNA]</scope>
    <source>
        <strain evidence="1 2">AS_MEX2019</strain>
        <tissue evidence="1">Muscle</tissue>
    </source>
</reference>
<dbReference type="EMBL" id="JAHRIP010077756">
    <property type="protein sequence ID" value="MEQ2311917.1"/>
    <property type="molecule type" value="Genomic_DNA"/>
</dbReference>
<evidence type="ECO:0000313" key="1">
    <source>
        <dbReference type="EMBL" id="MEQ2311917.1"/>
    </source>
</evidence>
<dbReference type="Proteomes" id="UP001469553">
    <property type="component" value="Unassembled WGS sequence"/>
</dbReference>
<comment type="caution">
    <text evidence="1">The sequence shown here is derived from an EMBL/GenBank/DDBJ whole genome shotgun (WGS) entry which is preliminary data.</text>
</comment>
<proteinExistence type="predicted"/>
<name>A0ABV1A1Q2_9TELE</name>
<protein>
    <submittedName>
        <fullName evidence="1">Uncharacterized protein</fullName>
    </submittedName>
</protein>
<keyword evidence="2" id="KW-1185">Reference proteome</keyword>
<evidence type="ECO:0000313" key="2">
    <source>
        <dbReference type="Proteomes" id="UP001469553"/>
    </source>
</evidence>